<dbReference type="SUPFAM" id="SSF63829">
    <property type="entry name" value="Calcium-dependent phosphotriesterase"/>
    <property type="match status" value="1"/>
</dbReference>
<feature type="binding site" evidence="3">
    <location>
        <position position="16"/>
    </location>
    <ligand>
        <name>a divalent metal cation</name>
        <dbReference type="ChEBI" id="CHEBI:60240"/>
    </ligand>
</feature>
<evidence type="ECO:0000313" key="5">
    <source>
        <dbReference type="EMBL" id="OXA54747.1"/>
    </source>
</evidence>
<evidence type="ECO:0000256" key="1">
    <source>
        <dbReference type="ARBA" id="ARBA00008853"/>
    </source>
</evidence>
<dbReference type="Proteomes" id="UP000198287">
    <property type="component" value="Unassembled WGS sequence"/>
</dbReference>
<dbReference type="PRINTS" id="PR01790">
    <property type="entry name" value="SMP30FAMILY"/>
</dbReference>
<dbReference type="InterPro" id="IPR011042">
    <property type="entry name" value="6-blade_b-propeller_TolB-like"/>
</dbReference>
<dbReference type="GO" id="GO:0004341">
    <property type="term" value="F:gluconolactonase activity"/>
    <property type="evidence" value="ECO:0007669"/>
    <property type="project" value="TreeGrafter"/>
</dbReference>
<feature type="binding site" evidence="3">
    <location>
        <position position="207"/>
    </location>
    <ligand>
        <name>a divalent metal cation</name>
        <dbReference type="ChEBI" id="CHEBI:60240"/>
    </ligand>
</feature>
<feature type="active site" description="Proton donor/acceptor" evidence="2">
    <location>
        <position position="207"/>
    </location>
</feature>
<reference evidence="5 6" key="1">
    <citation type="submission" date="2015-12" db="EMBL/GenBank/DDBJ databases">
        <title>The genome of Folsomia candida.</title>
        <authorList>
            <person name="Faddeeva A."/>
            <person name="Derks M.F."/>
            <person name="Anvar Y."/>
            <person name="Smit S."/>
            <person name="Van Straalen N."/>
            <person name="Roelofs D."/>
        </authorList>
    </citation>
    <scope>NUCLEOTIDE SEQUENCE [LARGE SCALE GENOMIC DNA]</scope>
    <source>
        <strain evidence="5 6">VU population</strain>
        <tissue evidence="5">Whole body</tissue>
    </source>
</reference>
<name>A0A226ECI2_FOLCA</name>
<sequence length="305" mass="34174">MSYKIQPVSKPVLFGESPLWDNRRQQLVFTNAFGKSVSIFDPLSEEIASKEVKIENEEFPWIVVSMPYSSSTTKFLVALSTGKLVEFDWDLGVTKILYSCENNDNLSFLEDGKCDSQGRYWTGIAKFVDMRMAELDEGKGSIFSLSGNLGYKLAEENYTVPNGLGWNKEGTKLFWNDLTRRQMYVVANRKILLDYKNNPQLEGSFPDGLCTDVNGNVWIANWKGKSVVKVDGETGTLLDTITLPTTNVTSLCFGGPNYDSMYVTTTSINLDLTTVQGEPDAGKLFRILNPRDNSFKGVQESFFAL</sequence>
<evidence type="ECO:0000313" key="6">
    <source>
        <dbReference type="Proteomes" id="UP000198287"/>
    </source>
</evidence>
<proteinExistence type="inferred from homology"/>
<accession>A0A226ECI2</accession>
<comment type="cofactor">
    <cofactor evidence="3">
        <name>Zn(2+)</name>
        <dbReference type="ChEBI" id="CHEBI:29105"/>
    </cofactor>
    <text evidence="3">Binds 1 divalent metal cation per subunit.</text>
</comment>
<feature type="domain" description="SMP-30/Gluconolactonase/LRE-like region" evidence="4">
    <location>
        <begin position="14"/>
        <end position="266"/>
    </location>
</feature>
<gene>
    <name evidence="5" type="ORF">Fcan01_10776</name>
</gene>
<dbReference type="Pfam" id="PF08450">
    <property type="entry name" value="SGL"/>
    <property type="match status" value="1"/>
</dbReference>
<evidence type="ECO:0000256" key="2">
    <source>
        <dbReference type="PIRSR" id="PIRSR605511-1"/>
    </source>
</evidence>
<evidence type="ECO:0000256" key="3">
    <source>
        <dbReference type="PIRSR" id="PIRSR605511-2"/>
    </source>
</evidence>
<comment type="similarity">
    <text evidence="1">Belongs to the SMP-30/CGR1 family.</text>
</comment>
<dbReference type="AlphaFoldDB" id="A0A226ECI2"/>
<evidence type="ECO:0000259" key="4">
    <source>
        <dbReference type="Pfam" id="PF08450"/>
    </source>
</evidence>
<dbReference type="InterPro" id="IPR005511">
    <property type="entry name" value="SMP-30"/>
</dbReference>
<dbReference type="EMBL" id="LNIX01000005">
    <property type="protein sequence ID" value="OXA54747.1"/>
    <property type="molecule type" value="Genomic_DNA"/>
</dbReference>
<dbReference type="OrthoDB" id="423498at2759"/>
<keyword evidence="3" id="KW-0862">Zinc</keyword>
<comment type="caution">
    <text evidence="5">The sequence shown here is derived from an EMBL/GenBank/DDBJ whole genome shotgun (WGS) entry which is preliminary data.</text>
</comment>
<feature type="binding site" evidence="3">
    <location>
        <position position="129"/>
    </location>
    <ligand>
        <name>substrate</name>
    </ligand>
</feature>
<protein>
    <submittedName>
        <fullName evidence="5">Regucalcin</fullName>
    </submittedName>
</protein>
<organism evidence="5 6">
    <name type="scientific">Folsomia candida</name>
    <name type="common">Springtail</name>
    <dbReference type="NCBI Taxonomy" id="158441"/>
    <lineage>
        <taxon>Eukaryota</taxon>
        <taxon>Metazoa</taxon>
        <taxon>Ecdysozoa</taxon>
        <taxon>Arthropoda</taxon>
        <taxon>Hexapoda</taxon>
        <taxon>Collembola</taxon>
        <taxon>Entomobryomorpha</taxon>
        <taxon>Isotomoidea</taxon>
        <taxon>Isotomidae</taxon>
        <taxon>Proisotominae</taxon>
        <taxon>Folsomia</taxon>
    </lineage>
</organism>
<dbReference type="InterPro" id="IPR013658">
    <property type="entry name" value="SGL"/>
</dbReference>
<dbReference type="Gene3D" id="2.120.10.30">
    <property type="entry name" value="TolB, C-terminal domain"/>
    <property type="match status" value="1"/>
</dbReference>
<dbReference type="PANTHER" id="PTHR10907:SF47">
    <property type="entry name" value="REGUCALCIN"/>
    <property type="match status" value="1"/>
</dbReference>
<dbReference type="GO" id="GO:0019853">
    <property type="term" value="P:L-ascorbic acid biosynthetic process"/>
    <property type="evidence" value="ECO:0007669"/>
    <property type="project" value="TreeGrafter"/>
</dbReference>
<keyword evidence="3" id="KW-0479">Metal-binding</keyword>
<dbReference type="GO" id="GO:0005509">
    <property type="term" value="F:calcium ion binding"/>
    <property type="evidence" value="ECO:0007669"/>
    <property type="project" value="TreeGrafter"/>
</dbReference>
<dbReference type="PANTHER" id="PTHR10907">
    <property type="entry name" value="REGUCALCIN"/>
    <property type="match status" value="1"/>
</dbReference>
<keyword evidence="6" id="KW-1185">Reference proteome</keyword>
<feature type="binding site" evidence="3">
    <location>
        <position position="162"/>
    </location>
    <ligand>
        <name>a divalent metal cation</name>
        <dbReference type="ChEBI" id="CHEBI:60240"/>
    </ligand>
</feature>